<keyword evidence="2" id="KW-1185">Reference proteome</keyword>
<protein>
    <submittedName>
        <fullName evidence="1">Uncharacterized protein</fullName>
    </submittedName>
</protein>
<proteinExistence type="predicted"/>
<evidence type="ECO:0000313" key="1">
    <source>
        <dbReference type="EMBL" id="PSK97584.1"/>
    </source>
</evidence>
<name>A0A2P8DK47_9BACT</name>
<gene>
    <name evidence="1" type="ORF">CLV48_1211</name>
</gene>
<evidence type="ECO:0000313" key="2">
    <source>
        <dbReference type="Proteomes" id="UP000240708"/>
    </source>
</evidence>
<dbReference type="AlphaFoldDB" id="A0A2P8DK47"/>
<organism evidence="1 2">
    <name type="scientific">Cecembia rubra</name>
    <dbReference type="NCBI Taxonomy" id="1485585"/>
    <lineage>
        <taxon>Bacteria</taxon>
        <taxon>Pseudomonadati</taxon>
        <taxon>Bacteroidota</taxon>
        <taxon>Cytophagia</taxon>
        <taxon>Cytophagales</taxon>
        <taxon>Cyclobacteriaceae</taxon>
        <taxon>Cecembia</taxon>
    </lineage>
</organism>
<comment type="caution">
    <text evidence="1">The sequence shown here is derived from an EMBL/GenBank/DDBJ whole genome shotgun (WGS) entry which is preliminary data.</text>
</comment>
<dbReference type="EMBL" id="PYGF01000021">
    <property type="protein sequence ID" value="PSK97584.1"/>
    <property type="molecule type" value="Genomic_DNA"/>
</dbReference>
<sequence>MVHCAKLSAPRENPCVLCGKKTNELSPQHPHLSPFNPLCGTSSAVKTKSSSKDDCTSGLKIRSITSRNCKFQEASAPLAKTLASLAEKINGSRKDAKEQSSIVDN</sequence>
<accession>A0A2P8DK47</accession>
<dbReference type="Proteomes" id="UP000240708">
    <property type="component" value="Unassembled WGS sequence"/>
</dbReference>
<reference evidence="1 2" key="1">
    <citation type="submission" date="2018-03" db="EMBL/GenBank/DDBJ databases">
        <title>Genomic Encyclopedia of Archaeal and Bacterial Type Strains, Phase II (KMG-II): from individual species to whole genera.</title>
        <authorList>
            <person name="Goeker M."/>
        </authorList>
    </citation>
    <scope>NUCLEOTIDE SEQUENCE [LARGE SCALE GENOMIC DNA]</scope>
    <source>
        <strain evidence="1 2">DSM 28057</strain>
    </source>
</reference>